<name>A0A232EXH3_9HYME</name>
<feature type="transmembrane region" description="Helical" evidence="3">
    <location>
        <begin position="94"/>
        <end position="112"/>
    </location>
</feature>
<dbReference type="GO" id="GO:0035091">
    <property type="term" value="F:phosphatidylinositol binding"/>
    <property type="evidence" value="ECO:0007669"/>
    <property type="project" value="InterPro"/>
</dbReference>
<dbReference type="InterPro" id="IPR001683">
    <property type="entry name" value="PX_dom"/>
</dbReference>
<dbReference type="InterPro" id="IPR016137">
    <property type="entry name" value="RGS"/>
</dbReference>
<keyword evidence="3" id="KW-0472">Membrane</keyword>
<dbReference type="InterPro" id="IPR044926">
    <property type="entry name" value="RGS_subdomain_2"/>
</dbReference>
<feature type="domain" description="PX" evidence="5">
    <location>
        <begin position="784"/>
        <end position="905"/>
    </location>
</feature>
<evidence type="ECO:0000256" key="3">
    <source>
        <dbReference type="SAM" id="Phobius"/>
    </source>
</evidence>
<feature type="domain" description="PXA" evidence="6">
    <location>
        <begin position="160"/>
        <end position="402"/>
    </location>
</feature>
<dbReference type="AlphaFoldDB" id="A0A232EXH3"/>
<dbReference type="PROSITE" id="PS50132">
    <property type="entry name" value="RGS"/>
    <property type="match status" value="1"/>
</dbReference>
<dbReference type="PROSITE" id="PS50195">
    <property type="entry name" value="PX"/>
    <property type="match status" value="1"/>
</dbReference>
<reference evidence="7 8" key="1">
    <citation type="journal article" date="2017" name="Curr. Biol.">
        <title>The Evolution of Venom by Co-option of Single-Copy Genes.</title>
        <authorList>
            <person name="Martinson E.O."/>
            <person name="Mrinalini"/>
            <person name="Kelkar Y.D."/>
            <person name="Chang C.H."/>
            <person name="Werren J.H."/>
        </authorList>
    </citation>
    <scope>NUCLEOTIDE SEQUENCE [LARGE SCALE GENOMIC DNA]</scope>
    <source>
        <strain evidence="7 8">Alberta</strain>
        <tissue evidence="7">Whole body</tissue>
    </source>
</reference>
<dbReference type="STRING" id="543379.A0A232EXH3"/>
<dbReference type="InterPro" id="IPR036871">
    <property type="entry name" value="PX_dom_sf"/>
</dbReference>
<evidence type="ECO:0000313" key="7">
    <source>
        <dbReference type="EMBL" id="OXU22998.1"/>
    </source>
</evidence>
<dbReference type="SMART" id="SM00315">
    <property type="entry name" value="RGS"/>
    <property type="match status" value="1"/>
</dbReference>
<dbReference type="CDD" id="cd06873">
    <property type="entry name" value="PX_SNX13"/>
    <property type="match status" value="1"/>
</dbReference>
<proteinExistence type="inferred from homology"/>
<feature type="compositionally biased region" description="Low complexity" evidence="2">
    <location>
        <begin position="253"/>
        <end position="262"/>
    </location>
</feature>
<feature type="region of interest" description="Disordered" evidence="2">
    <location>
        <begin position="691"/>
        <end position="740"/>
    </location>
</feature>
<feature type="domain" description="RGS" evidence="4">
    <location>
        <begin position="502"/>
        <end position="636"/>
    </location>
</feature>
<dbReference type="Pfam" id="PF08628">
    <property type="entry name" value="Nexin_C"/>
    <property type="match status" value="1"/>
</dbReference>
<dbReference type="EMBL" id="NNAY01001761">
    <property type="protein sequence ID" value="OXU22998.1"/>
    <property type="molecule type" value="Genomic_DNA"/>
</dbReference>
<evidence type="ECO:0000313" key="8">
    <source>
        <dbReference type="Proteomes" id="UP000215335"/>
    </source>
</evidence>
<evidence type="ECO:0000259" key="6">
    <source>
        <dbReference type="PROSITE" id="PS51207"/>
    </source>
</evidence>
<keyword evidence="8" id="KW-1185">Reference proteome</keyword>
<evidence type="ECO:0000256" key="2">
    <source>
        <dbReference type="SAM" id="MobiDB-lite"/>
    </source>
</evidence>
<accession>A0A232EXH3</accession>
<feature type="transmembrane region" description="Helical" evidence="3">
    <location>
        <begin position="22"/>
        <end position="46"/>
    </location>
</feature>
<dbReference type="GO" id="GO:0005769">
    <property type="term" value="C:early endosome"/>
    <property type="evidence" value="ECO:0007669"/>
    <property type="project" value="TreeGrafter"/>
</dbReference>
<keyword evidence="3" id="KW-0812">Transmembrane</keyword>
<dbReference type="InterPro" id="IPR036305">
    <property type="entry name" value="RGS_sf"/>
</dbReference>
<feature type="region of interest" description="Disordered" evidence="2">
    <location>
        <begin position="240"/>
        <end position="275"/>
    </location>
</feature>
<feature type="compositionally biased region" description="Polar residues" evidence="2">
    <location>
        <begin position="702"/>
        <end position="717"/>
    </location>
</feature>
<dbReference type="Gene3D" id="1.10.167.10">
    <property type="entry name" value="Regulator of G-protein Signalling 4, domain 2"/>
    <property type="match status" value="1"/>
</dbReference>
<dbReference type="OrthoDB" id="5772781at2759"/>
<dbReference type="SUPFAM" id="SSF64268">
    <property type="entry name" value="PX domain"/>
    <property type="match status" value="1"/>
</dbReference>
<dbReference type="PANTHER" id="PTHR22775:SF3">
    <property type="entry name" value="SORTING NEXIN-13"/>
    <property type="match status" value="1"/>
</dbReference>
<evidence type="ECO:0008006" key="9">
    <source>
        <dbReference type="Google" id="ProtNLM"/>
    </source>
</evidence>
<dbReference type="Gene3D" id="3.30.1520.10">
    <property type="entry name" value="Phox-like domain"/>
    <property type="match status" value="1"/>
</dbReference>
<dbReference type="SMART" id="SM00313">
    <property type="entry name" value="PXA"/>
    <property type="match status" value="1"/>
</dbReference>
<protein>
    <recommendedName>
        <fullName evidence="9">Sorting nexin-13</fullName>
    </recommendedName>
</protein>
<dbReference type="InterPro" id="IPR037437">
    <property type="entry name" value="SNX13_PX"/>
</dbReference>
<comment type="similarity">
    <text evidence="1">Belongs to the sorting nexin family.</text>
</comment>
<evidence type="ECO:0000259" key="5">
    <source>
        <dbReference type="PROSITE" id="PS50195"/>
    </source>
</evidence>
<dbReference type="Pfam" id="PF00787">
    <property type="entry name" value="PX"/>
    <property type="match status" value="1"/>
</dbReference>
<dbReference type="Proteomes" id="UP000215335">
    <property type="component" value="Unassembled WGS sequence"/>
</dbReference>
<evidence type="ECO:0000256" key="1">
    <source>
        <dbReference type="ARBA" id="ARBA00010883"/>
    </source>
</evidence>
<feature type="compositionally biased region" description="Basic and acidic residues" evidence="2">
    <location>
        <begin position="691"/>
        <end position="701"/>
    </location>
</feature>
<dbReference type="SMART" id="SM00312">
    <property type="entry name" value="PX"/>
    <property type="match status" value="1"/>
</dbReference>
<keyword evidence="3" id="KW-1133">Transmembrane helix</keyword>
<dbReference type="PANTHER" id="PTHR22775">
    <property type="entry name" value="SORTING NEXIN"/>
    <property type="match status" value="1"/>
</dbReference>
<dbReference type="Pfam" id="PF02194">
    <property type="entry name" value="PXA"/>
    <property type="match status" value="1"/>
</dbReference>
<dbReference type="SUPFAM" id="SSF48097">
    <property type="entry name" value="Regulator of G-protein signaling, RGS"/>
    <property type="match status" value="1"/>
</dbReference>
<organism evidence="7 8">
    <name type="scientific">Trichomalopsis sarcophagae</name>
    <dbReference type="NCBI Taxonomy" id="543379"/>
    <lineage>
        <taxon>Eukaryota</taxon>
        <taxon>Metazoa</taxon>
        <taxon>Ecdysozoa</taxon>
        <taxon>Arthropoda</taxon>
        <taxon>Hexapoda</taxon>
        <taxon>Insecta</taxon>
        <taxon>Pterygota</taxon>
        <taxon>Neoptera</taxon>
        <taxon>Endopterygota</taxon>
        <taxon>Hymenoptera</taxon>
        <taxon>Apocrita</taxon>
        <taxon>Proctotrupomorpha</taxon>
        <taxon>Chalcidoidea</taxon>
        <taxon>Pteromalidae</taxon>
        <taxon>Pteromalinae</taxon>
        <taxon>Trichomalopsis</taxon>
    </lineage>
</organism>
<dbReference type="InterPro" id="IPR003114">
    <property type="entry name" value="Phox_assoc"/>
</dbReference>
<sequence>MCRKFTPLWLPTFLHEQVRCCAIFRFSLLIYYCGFSFWRFVFTLLLEDGNKRRMESAFFFLIDRKIMTMNISFYGIAGAIVILLFAIFSFTTFLRLYSCIIVLLLGIVTCVYRKNSSKLEDEVKAGRENLFQKTEKLRQQLLEESKKKVTFTLDRRVTGSHIIDESLQEILDFVLRDYIEPWYSVLTNDEEFTKSVRDTAQKIAINIANRVKDVDWIPYLTTRLVDDAASHMRLYRQARAKVKHVKSMQPQKGSSSSSNSGGTPKKTPTHRRNKSETDVFWYSQSKFYIPNLSALNEPVETNGEKDTESLEKIFFDLEVQMENNLICRDLVCTDKTQELAFLGEISEILLYLLLPKSDFDCLTVRFILRELLVNIIIRPLLDLFSDPDYINQAFIWLCTKDATLPSDVFLTIIRMTDSLEELTATKNIVCKEIAHLRSKDSGGEDDLIVKQQLNSLLYVKKILESRIISMKEGLDASENDGIGPIPDWNRLLVPGHKIVNLPLDELLKNNIALSYFIDFMTNINAEAYLYFYLNIYGWRVSAEQQISDIELQKLQNSQPGSSSSSNLLKKKHVDLENLKEAAAKIHQQYLSDKATSKLQLDDTLVKALLTRMKTEHVKETWFDELQACCYEKLQNEDRFLPAFKRSVSYVKLLAELDLLKDPASEDDSKSLDSISLSSINNELDTLEEHIELQRDSEKSKSDASSINRETKSKSSSCDDLDGGEASGDSRDDKSQFRQPVIEADRISEGKDVSLYMETNSEQFLKLDESGYDPNVIKKLQQGRFELTVEIIETGIVSDKGKTYGIYAVAVTKVYDSGYQEKWHIYRRYSDFYDLYQKIKEKYYDLAKIAFPAKKAFHNMDRAVLEKRMIMLNAWLVQLTKPAVVDGHMGLQNLLLSFLEQGDYDKGVTGGHISRTIDTLVNPLKTSMKTVTQAVKTMPDNMLNTVDGVMDNISKFFGNPKKSSVFYESVKVGASLDTETDDNIPLRIILLLMDEIFDLKNRNQWLRRRIVTLLRQIIRTMFGDIVNRRIVEYVSLLTSPKNVATYLKLFKHSFWPNGVRADSKPPRDSETKSRTRVAAKVALLSCLSDELKHIIGSETTRRGLLRVFELFQRPVLNRRLLYVLLEGIVENLFPQTDLVTIFRKLYSVSPRVKSKCKTKS</sequence>
<dbReference type="InterPro" id="IPR013937">
    <property type="entry name" value="Sorting_nexin_C"/>
</dbReference>
<feature type="transmembrane region" description="Helical" evidence="3">
    <location>
        <begin position="67"/>
        <end position="88"/>
    </location>
</feature>
<gene>
    <name evidence="7" type="ORF">TSAR_000984</name>
</gene>
<evidence type="ECO:0000259" key="4">
    <source>
        <dbReference type="PROSITE" id="PS50132"/>
    </source>
</evidence>
<dbReference type="Pfam" id="PF00615">
    <property type="entry name" value="RGS"/>
    <property type="match status" value="1"/>
</dbReference>
<comment type="caution">
    <text evidence="7">The sequence shown here is derived from an EMBL/GenBank/DDBJ whole genome shotgun (WGS) entry which is preliminary data.</text>
</comment>
<dbReference type="PROSITE" id="PS51207">
    <property type="entry name" value="PXA"/>
    <property type="match status" value="1"/>
</dbReference>